<dbReference type="RefSeq" id="WP_311662320.1">
    <property type="nucleotide sequence ID" value="NZ_JAVRHT010000007.1"/>
</dbReference>
<evidence type="ECO:0008006" key="3">
    <source>
        <dbReference type="Google" id="ProtNLM"/>
    </source>
</evidence>
<evidence type="ECO:0000313" key="2">
    <source>
        <dbReference type="Proteomes" id="UP001267426"/>
    </source>
</evidence>
<protein>
    <recommendedName>
        <fullName evidence="3">Tellurite resistance protein TerB</fullName>
    </recommendedName>
</protein>
<dbReference type="EMBL" id="JAVRHT010000007">
    <property type="protein sequence ID" value="MDT0630982.1"/>
    <property type="molecule type" value="Genomic_DNA"/>
</dbReference>
<evidence type="ECO:0000313" key="1">
    <source>
        <dbReference type="EMBL" id="MDT0630982.1"/>
    </source>
</evidence>
<comment type="caution">
    <text evidence="1">The sequence shown here is derived from an EMBL/GenBank/DDBJ whole genome shotgun (WGS) entry which is preliminary data.</text>
</comment>
<name>A0ABU3BNW3_9BACT</name>
<organism evidence="1 2">
    <name type="scientific">Rubrivirga litoralis</name>
    <dbReference type="NCBI Taxonomy" id="3075598"/>
    <lineage>
        <taxon>Bacteria</taxon>
        <taxon>Pseudomonadati</taxon>
        <taxon>Rhodothermota</taxon>
        <taxon>Rhodothermia</taxon>
        <taxon>Rhodothermales</taxon>
        <taxon>Rubricoccaceae</taxon>
        <taxon>Rubrivirga</taxon>
    </lineage>
</organism>
<keyword evidence="2" id="KW-1185">Reference proteome</keyword>
<reference evidence="1 2" key="1">
    <citation type="submission" date="2023-09" db="EMBL/GenBank/DDBJ databases">
        <authorList>
            <person name="Rey-Velasco X."/>
        </authorList>
    </citation>
    <scope>NUCLEOTIDE SEQUENCE [LARGE SCALE GENOMIC DNA]</scope>
    <source>
        <strain evidence="1 2">F394</strain>
    </source>
</reference>
<sequence length="124" mass="13463">MVQQDVILRQVQQLAQALALALFHKRAEQPEQAQEALAAGLAGALGLELEALCRLPREDVLARCLPDGARSDESALAVADVLRETDSAAGWRRALWLYEAVLSSGGAVPFDVHERIEALRARLP</sequence>
<gene>
    <name evidence="1" type="ORF">RM540_04400</name>
</gene>
<dbReference type="Proteomes" id="UP001267426">
    <property type="component" value="Unassembled WGS sequence"/>
</dbReference>
<accession>A0ABU3BNW3</accession>
<proteinExistence type="predicted"/>